<evidence type="ECO:0000256" key="1">
    <source>
        <dbReference type="ARBA" id="ARBA00001936"/>
    </source>
</evidence>
<protein>
    <recommendedName>
        <fullName evidence="9">Protein phosphatase</fullName>
        <ecNumber evidence="9">3.1.3.16</ecNumber>
    </recommendedName>
</protein>
<dbReference type="GO" id="GO:0046872">
    <property type="term" value="F:metal ion binding"/>
    <property type="evidence" value="ECO:0007669"/>
    <property type="project" value="UniProtKB-UniRule"/>
</dbReference>
<organism evidence="12">
    <name type="scientific">Anthurium amnicola</name>
    <dbReference type="NCBI Taxonomy" id="1678845"/>
    <lineage>
        <taxon>Eukaryota</taxon>
        <taxon>Viridiplantae</taxon>
        <taxon>Streptophyta</taxon>
        <taxon>Embryophyta</taxon>
        <taxon>Tracheophyta</taxon>
        <taxon>Spermatophyta</taxon>
        <taxon>Magnoliopsida</taxon>
        <taxon>Liliopsida</taxon>
        <taxon>Araceae</taxon>
        <taxon>Pothoideae</taxon>
        <taxon>Potheae</taxon>
        <taxon>Anthurium</taxon>
    </lineage>
</organism>
<evidence type="ECO:0000256" key="3">
    <source>
        <dbReference type="ARBA" id="ARBA00022723"/>
    </source>
</evidence>
<dbReference type="SMART" id="SM00331">
    <property type="entry name" value="PP2C_SIG"/>
    <property type="match status" value="1"/>
</dbReference>
<gene>
    <name evidence="12" type="primary">At4g16580_11</name>
    <name evidence="14" type="synonym">At4g16580_1</name>
    <name evidence="13" type="synonym">At4g16580_15</name>
    <name evidence="11" type="synonym">At4g16580_8</name>
    <name evidence="13" type="ORF">g.119339</name>
    <name evidence="12" type="ORF">g.119342</name>
    <name evidence="11" type="ORF">g.119343</name>
    <name evidence="14" type="ORF">g.119344</name>
</gene>
<dbReference type="EMBL" id="GDJX01022207">
    <property type="protein sequence ID" value="JAT45729.1"/>
    <property type="molecule type" value="Transcribed_RNA"/>
</dbReference>
<keyword evidence="4 9" id="KW-0378">Hydrolase</keyword>
<keyword evidence="3 9" id="KW-0479">Metal-binding</keyword>
<dbReference type="InterPro" id="IPR036457">
    <property type="entry name" value="PPM-type-like_dom_sf"/>
</dbReference>
<keyword evidence="5 9" id="KW-0460">Magnesium</keyword>
<dbReference type="EMBL" id="GDJX01022223">
    <property type="protein sequence ID" value="JAT45713.1"/>
    <property type="molecule type" value="Transcribed_RNA"/>
</dbReference>
<dbReference type="SUPFAM" id="SSF81606">
    <property type="entry name" value="PP2C-like"/>
    <property type="match status" value="1"/>
</dbReference>
<evidence type="ECO:0000256" key="9">
    <source>
        <dbReference type="RuleBase" id="RU366020"/>
    </source>
</evidence>
<evidence type="ECO:0000313" key="14">
    <source>
        <dbReference type="EMBL" id="JAT61407.1"/>
    </source>
</evidence>
<reference evidence="12" key="1">
    <citation type="submission" date="2015-07" db="EMBL/GenBank/DDBJ databases">
        <title>Transcriptome Assembly of Anthurium amnicola.</title>
        <authorList>
            <person name="Suzuki J."/>
        </authorList>
    </citation>
    <scope>NUCLEOTIDE SEQUENCE</scope>
</reference>
<dbReference type="InterPro" id="IPR001932">
    <property type="entry name" value="PPM-type_phosphatase-like_dom"/>
</dbReference>
<evidence type="ECO:0000313" key="13">
    <source>
        <dbReference type="EMBL" id="JAT46361.1"/>
    </source>
</evidence>
<evidence type="ECO:0000256" key="5">
    <source>
        <dbReference type="ARBA" id="ARBA00022842"/>
    </source>
</evidence>
<evidence type="ECO:0000259" key="10">
    <source>
        <dbReference type="PROSITE" id="PS51746"/>
    </source>
</evidence>
<dbReference type="EMBL" id="GDJX01006529">
    <property type="protein sequence ID" value="JAT61407.1"/>
    <property type="molecule type" value="Transcribed_RNA"/>
</dbReference>
<dbReference type="SMART" id="SM00332">
    <property type="entry name" value="PP2Cc"/>
    <property type="match status" value="1"/>
</dbReference>
<comment type="catalytic activity">
    <reaction evidence="7 9">
        <text>O-phospho-L-seryl-[protein] + H2O = L-seryl-[protein] + phosphate</text>
        <dbReference type="Rhea" id="RHEA:20629"/>
        <dbReference type="Rhea" id="RHEA-COMP:9863"/>
        <dbReference type="Rhea" id="RHEA-COMP:11604"/>
        <dbReference type="ChEBI" id="CHEBI:15377"/>
        <dbReference type="ChEBI" id="CHEBI:29999"/>
        <dbReference type="ChEBI" id="CHEBI:43474"/>
        <dbReference type="ChEBI" id="CHEBI:83421"/>
        <dbReference type="EC" id="3.1.3.16"/>
    </reaction>
</comment>
<evidence type="ECO:0000313" key="12">
    <source>
        <dbReference type="EMBL" id="JAT45729.1"/>
    </source>
</evidence>
<dbReference type="CDD" id="cd00143">
    <property type="entry name" value="PP2Cc"/>
    <property type="match status" value="1"/>
</dbReference>
<feature type="domain" description="PPM-type phosphatase" evidence="10">
    <location>
        <begin position="256"/>
        <end position="495"/>
    </location>
</feature>
<dbReference type="GO" id="GO:0004722">
    <property type="term" value="F:protein serine/threonine phosphatase activity"/>
    <property type="evidence" value="ECO:0007669"/>
    <property type="project" value="UniProtKB-EC"/>
</dbReference>
<evidence type="ECO:0000256" key="8">
    <source>
        <dbReference type="ARBA" id="ARBA00048336"/>
    </source>
</evidence>
<name>A0A1D1XTL9_9ARAE</name>
<dbReference type="FunFam" id="3.60.40.10:FF:000138">
    <property type="entry name" value="5-azacytidine resistance protein azr1"/>
    <property type="match status" value="1"/>
</dbReference>
<keyword evidence="9" id="KW-0904">Protein phosphatase</keyword>
<evidence type="ECO:0000256" key="6">
    <source>
        <dbReference type="ARBA" id="ARBA00023211"/>
    </source>
</evidence>
<comment type="similarity">
    <text evidence="9">Belongs to the PP2C family.</text>
</comment>
<evidence type="ECO:0000313" key="11">
    <source>
        <dbReference type="EMBL" id="JAT45713.1"/>
    </source>
</evidence>
<dbReference type="AlphaFoldDB" id="A0A1D1XTL9"/>
<dbReference type="Pfam" id="PF13672">
    <property type="entry name" value="PP2C_2"/>
    <property type="match status" value="1"/>
</dbReference>
<dbReference type="PANTHER" id="PTHR12320:SF83">
    <property type="entry name" value="PROTEIN PHOSPHATASE 2C 55-RELATED"/>
    <property type="match status" value="1"/>
</dbReference>
<evidence type="ECO:0000256" key="4">
    <source>
        <dbReference type="ARBA" id="ARBA00022801"/>
    </source>
</evidence>
<comment type="cofactor">
    <cofactor evidence="2 9">
        <name>Mg(2+)</name>
        <dbReference type="ChEBI" id="CHEBI:18420"/>
    </cofactor>
</comment>
<accession>A0A1D1XTL9</accession>
<sequence>MPSTYLFRQKGLRTTRELILRGAGKNSLPGISCSSLEQASTSVKSISPASQLGSFSSILRDRCLIDQQKAVPVGVTLTRTFALPLVPETSYQSCHSHSVQLLSESCRRFLHSLPQRSVMTACSSLLVGVEFSVLNFDSLNRRNGQKLNSKIRVDAADCSNWIECCRRVSGSLKNRQPHGSTVFYKCFWSDAGVKCLGSNPFLEAGAKYFRASSAASNSAGAAHDVSFDGSIREEQFDNSAVSSDQGVLGDRTLKLLSGSCYLPHPAKEETGGEDAHFICVDEQAIGVADGVGGWADLGVDAGQYARELMSHSVSAIQEEPKGSIDPARVLEKAYLSTNARGSSTACIIALTDQGIHAVNLGDSGFILVRDGCTIFRSPAQQHEFNLPYQLESGNFSDLPSAAQVFTLPVAAGDVIIAGTDGLFDNLYNDEVTAVVADAIRSGLGPQVTAQRITTLARQRAQDRKRQTPFSMAAQDAGHWYNGGKLDDITVVVSYIIASNK</sequence>
<evidence type="ECO:0000256" key="2">
    <source>
        <dbReference type="ARBA" id="ARBA00001946"/>
    </source>
</evidence>
<dbReference type="InterPro" id="IPR039123">
    <property type="entry name" value="PPTC7"/>
</dbReference>
<dbReference type="PROSITE" id="PS51746">
    <property type="entry name" value="PPM_2"/>
    <property type="match status" value="1"/>
</dbReference>
<proteinExistence type="inferred from homology"/>
<dbReference type="PANTHER" id="PTHR12320">
    <property type="entry name" value="PROTEIN PHOSPHATASE 2C"/>
    <property type="match status" value="1"/>
</dbReference>
<evidence type="ECO:0000256" key="7">
    <source>
        <dbReference type="ARBA" id="ARBA00047761"/>
    </source>
</evidence>
<dbReference type="EMBL" id="GDJX01021575">
    <property type="protein sequence ID" value="JAT46361.1"/>
    <property type="molecule type" value="Transcribed_RNA"/>
</dbReference>
<dbReference type="Gene3D" id="3.60.40.10">
    <property type="entry name" value="PPM-type phosphatase domain"/>
    <property type="match status" value="2"/>
</dbReference>
<comment type="catalytic activity">
    <reaction evidence="8 9">
        <text>O-phospho-L-threonyl-[protein] + H2O = L-threonyl-[protein] + phosphate</text>
        <dbReference type="Rhea" id="RHEA:47004"/>
        <dbReference type="Rhea" id="RHEA-COMP:11060"/>
        <dbReference type="Rhea" id="RHEA-COMP:11605"/>
        <dbReference type="ChEBI" id="CHEBI:15377"/>
        <dbReference type="ChEBI" id="CHEBI:30013"/>
        <dbReference type="ChEBI" id="CHEBI:43474"/>
        <dbReference type="ChEBI" id="CHEBI:61977"/>
        <dbReference type="EC" id="3.1.3.16"/>
    </reaction>
</comment>
<comment type="cofactor">
    <cofactor evidence="1 9">
        <name>Mn(2+)</name>
        <dbReference type="ChEBI" id="CHEBI:29035"/>
    </cofactor>
</comment>
<keyword evidence="6 9" id="KW-0464">Manganese</keyword>
<dbReference type="EC" id="3.1.3.16" evidence="9"/>